<evidence type="ECO:0000256" key="3">
    <source>
        <dbReference type="ARBA" id="ARBA00022255"/>
    </source>
</evidence>
<dbReference type="EC" id="2.3.1.48" evidence="2"/>
<dbReference type="InterPro" id="IPR016197">
    <property type="entry name" value="Chromo-like_dom_sf"/>
</dbReference>
<dbReference type="Proteomes" id="UP000266673">
    <property type="component" value="Unassembled WGS sequence"/>
</dbReference>
<evidence type="ECO:0000256" key="6">
    <source>
        <dbReference type="ARBA" id="ARBA00022853"/>
    </source>
</evidence>
<keyword evidence="4 26" id="KW-0808">Transferase</keyword>
<evidence type="ECO:0000256" key="8">
    <source>
        <dbReference type="ARBA" id="ARBA00023015"/>
    </source>
</evidence>
<evidence type="ECO:0000259" key="25">
    <source>
        <dbReference type="PROSITE" id="PS51726"/>
    </source>
</evidence>
<evidence type="ECO:0000256" key="20">
    <source>
        <dbReference type="ARBA" id="ARBA00075313"/>
    </source>
</evidence>
<evidence type="ECO:0000256" key="14">
    <source>
        <dbReference type="ARBA" id="ARBA00031553"/>
    </source>
</evidence>
<dbReference type="Pfam" id="PF01853">
    <property type="entry name" value="MOZ_SAS"/>
    <property type="match status" value="1"/>
</dbReference>
<comment type="catalytic activity">
    <reaction evidence="15">
        <text>2-hydroxyisobutanoyl-CoA + L-lysyl-[protein] = N(6)-(2-hydroxyisobutanoyl)-L-lysyl-[protein] + CoA + H(+)</text>
        <dbReference type="Rhea" id="RHEA:24180"/>
        <dbReference type="Rhea" id="RHEA-COMP:9752"/>
        <dbReference type="Rhea" id="RHEA-COMP:15921"/>
        <dbReference type="ChEBI" id="CHEBI:15378"/>
        <dbReference type="ChEBI" id="CHEBI:29969"/>
        <dbReference type="ChEBI" id="CHEBI:57287"/>
        <dbReference type="ChEBI" id="CHEBI:131780"/>
        <dbReference type="ChEBI" id="CHEBI:144968"/>
    </reaction>
    <physiologicalReaction direction="left-to-right" evidence="15">
        <dbReference type="Rhea" id="RHEA:24181"/>
    </physiologicalReaction>
</comment>
<evidence type="ECO:0000313" key="26">
    <source>
        <dbReference type="EMBL" id="RIB02509.1"/>
    </source>
</evidence>
<evidence type="ECO:0000256" key="10">
    <source>
        <dbReference type="ARBA" id="ARBA00023163"/>
    </source>
</evidence>
<dbReference type="SMART" id="SM00298">
    <property type="entry name" value="CHROMO"/>
    <property type="match status" value="1"/>
</dbReference>
<dbReference type="InterPro" id="IPR002717">
    <property type="entry name" value="HAT_MYST-type"/>
</dbReference>
<dbReference type="GO" id="GO:0106226">
    <property type="term" value="F:peptide 2-hydroxyisobutyryltransferase activity"/>
    <property type="evidence" value="ECO:0007669"/>
    <property type="project" value="RHEA"/>
</dbReference>
<dbReference type="CDD" id="cd04301">
    <property type="entry name" value="NAT_SF"/>
    <property type="match status" value="1"/>
</dbReference>
<evidence type="ECO:0000256" key="9">
    <source>
        <dbReference type="ARBA" id="ARBA00023159"/>
    </source>
</evidence>
<gene>
    <name evidence="26" type="ORF">C2G38_872274</name>
</gene>
<dbReference type="SUPFAM" id="SSF54160">
    <property type="entry name" value="Chromo domain-like"/>
    <property type="match status" value="1"/>
</dbReference>
<evidence type="ECO:0000256" key="17">
    <source>
        <dbReference type="ARBA" id="ARBA00047787"/>
    </source>
</evidence>
<comment type="similarity">
    <text evidence="1">Belongs to the MYST (SAS/MOZ) family.</text>
</comment>
<dbReference type="OrthoDB" id="787137at2759"/>
<dbReference type="InterPro" id="IPR025995">
    <property type="entry name" value="Tudor-knot"/>
</dbReference>
<keyword evidence="26" id="KW-0012">Acyltransferase</keyword>
<evidence type="ECO:0000256" key="21">
    <source>
        <dbReference type="ARBA" id="ARBA00076782"/>
    </source>
</evidence>
<keyword evidence="8" id="KW-0805">Transcription regulation</keyword>
<dbReference type="InterPro" id="IPR050603">
    <property type="entry name" value="MYST_HAT"/>
</dbReference>
<keyword evidence="10" id="KW-0804">Transcription</keyword>
<dbReference type="SUPFAM" id="SSF55729">
    <property type="entry name" value="Acyl-CoA N-acyltransferases (Nat)"/>
    <property type="match status" value="1"/>
</dbReference>
<dbReference type="GO" id="GO:0006357">
    <property type="term" value="P:regulation of transcription by RNA polymerase II"/>
    <property type="evidence" value="ECO:0007669"/>
    <property type="project" value="UniProtKB-ARBA"/>
</dbReference>
<dbReference type="InterPro" id="IPR016181">
    <property type="entry name" value="Acyl_CoA_acyltransferase"/>
</dbReference>
<dbReference type="GO" id="GO:0003712">
    <property type="term" value="F:transcription coregulator activity"/>
    <property type="evidence" value="ECO:0007669"/>
    <property type="project" value="TreeGrafter"/>
</dbReference>
<keyword evidence="5" id="KW-0227">DNA damage</keyword>
<dbReference type="Pfam" id="PF17772">
    <property type="entry name" value="zf-MYST"/>
    <property type="match status" value="1"/>
</dbReference>
<proteinExistence type="inferred from homology"/>
<comment type="catalytic activity">
    <reaction evidence="18">
        <text>L-lysyl-[histone] + acetyl-CoA = N(6)-acetyl-L-lysyl-[histone] + CoA + H(+)</text>
        <dbReference type="Rhea" id="RHEA:21992"/>
        <dbReference type="Rhea" id="RHEA-COMP:9845"/>
        <dbReference type="Rhea" id="RHEA-COMP:11338"/>
        <dbReference type="ChEBI" id="CHEBI:15378"/>
        <dbReference type="ChEBI" id="CHEBI:29969"/>
        <dbReference type="ChEBI" id="CHEBI:57287"/>
        <dbReference type="ChEBI" id="CHEBI:57288"/>
        <dbReference type="ChEBI" id="CHEBI:61930"/>
        <dbReference type="EC" id="2.3.1.48"/>
    </reaction>
    <physiologicalReaction direction="left-to-right" evidence="18">
        <dbReference type="Rhea" id="RHEA:21993"/>
    </physiologicalReaction>
</comment>
<dbReference type="GO" id="GO:0035267">
    <property type="term" value="C:NuA4 histone acetyltransferase complex"/>
    <property type="evidence" value="ECO:0007669"/>
    <property type="project" value="UniProtKB-ARBA"/>
</dbReference>
<reference evidence="26 27" key="1">
    <citation type="submission" date="2018-06" db="EMBL/GenBank/DDBJ databases">
        <title>Comparative genomics reveals the genomic features of Rhizophagus irregularis, R. cerebriforme, R. diaphanum and Gigaspora rosea, and their symbiotic lifestyle signature.</title>
        <authorList>
            <person name="Morin E."/>
            <person name="San Clemente H."/>
            <person name="Chen E.C.H."/>
            <person name="De La Providencia I."/>
            <person name="Hainaut M."/>
            <person name="Kuo A."/>
            <person name="Kohler A."/>
            <person name="Murat C."/>
            <person name="Tang N."/>
            <person name="Roy S."/>
            <person name="Loubradou J."/>
            <person name="Henrissat B."/>
            <person name="Grigoriev I.V."/>
            <person name="Corradi N."/>
            <person name="Roux C."/>
            <person name="Martin F.M."/>
        </authorList>
    </citation>
    <scope>NUCLEOTIDE SEQUENCE [LARGE SCALE GENOMIC DNA]</scope>
    <source>
        <strain evidence="26 27">DAOM 194757</strain>
    </source>
</reference>
<dbReference type="InterPro" id="IPR036388">
    <property type="entry name" value="WH-like_DNA-bd_sf"/>
</dbReference>
<keyword evidence="6" id="KW-0156">Chromatin regulator</keyword>
<evidence type="ECO:0000256" key="11">
    <source>
        <dbReference type="ARBA" id="ARBA00023204"/>
    </source>
</evidence>
<dbReference type="GO" id="GO:0003682">
    <property type="term" value="F:chromatin binding"/>
    <property type="evidence" value="ECO:0007669"/>
    <property type="project" value="TreeGrafter"/>
</dbReference>
<dbReference type="Gene3D" id="3.30.60.60">
    <property type="entry name" value="N-acetyl transferase-like"/>
    <property type="match status" value="1"/>
</dbReference>
<evidence type="ECO:0000313" key="27">
    <source>
        <dbReference type="Proteomes" id="UP000266673"/>
    </source>
</evidence>
<keyword evidence="11" id="KW-0234">DNA repair</keyword>
<accession>A0A397U150</accession>
<organism evidence="26 27">
    <name type="scientific">Gigaspora rosea</name>
    <dbReference type="NCBI Taxonomy" id="44941"/>
    <lineage>
        <taxon>Eukaryota</taxon>
        <taxon>Fungi</taxon>
        <taxon>Fungi incertae sedis</taxon>
        <taxon>Mucoromycota</taxon>
        <taxon>Glomeromycotina</taxon>
        <taxon>Glomeromycetes</taxon>
        <taxon>Diversisporales</taxon>
        <taxon>Gigasporaceae</taxon>
        <taxon>Gigaspora</taxon>
    </lineage>
</organism>
<evidence type="ECO:0000256" key="4">
    <source>
        <dbReference type="ARBA" id="ARBA00022679"/>
    </source>
</evidence>
<evidence type="ECO:0000256" key="16">
    <source>
        <dbReference type="ARBA" id="ARBA00047752"/>
    </source>
</evidence>
<dbReference type="GO" id="GO:0010485">
    <property type="term" value="F:histone H4 acetyltransferase activity"/>
    <property type="evidence" value="ECO:0007669"/>
    <property type="project" value="UniProtKB-ARBA"/>
</dbReference>
<dbReference type="FunFam" id="3.40.630.30:FF:000002">
    <property type="entry name" value="Histone acetyltransferase"/>
    <property type="match status" value="1"/>
</dbReference>
<comment type="catalytic activity">
    <reaction evidence="17">
        <text>L-lysyl-[protein] + acetyl-CoA = N(6)-acetyl-L-lysyl-[protein] + CoA + H(+)</text>
        <dbReference type="Rhea" id="RHEA:45948"/>
        <dbReference type="Rhea" id="RHEA-COMP:9752"/>
        <dbReference type="Rhea" id="RHEA-COMP:10731"/>
        <dbReference type="ChEBI" id="CHEBI:15378"/>
        <dbReference type="ChEBI" id="CHEBI:29969"/>
        <dbReference type="ChEBI" id="CHEBI:57287"/>
        <dbReference type="ChEBI" id="CHEBI:57288"/>
        <dbReference type="ChEBI" id="CHEBI:61930"/>
    </reaction>
    <physiologicalReaction direction="left-to-right" evidence="17">
        <dbReference type="Rhea" id="RHEA:45949"/>
    </physiologicalReaction>
</comment>
<dbReference type="InterPro" id="IPR000953">
    <property type="entry name" value="Chromo/chromo_shadow_dom"/>
</dbReference>
<evidence type="ECO:0000256" key="19">
    <source>
        <dbReference type="ARBA" id="ARBA00074445"/>
    </source>
</evidence>
<evidence type="ECO:0000256" key="23">
    <source>
        <dbReference type="PIRSR" id="PIRSR602717-51"/>
    </source>
</evidence>
<dbReference type="AlphaFoldDB" id="A0A397U150"/>
<name>A0A397U150_9GLOM</name>
<dbReference type="PROSITE" id="PS51726">
    <property type="entry name" value="MYST_HAT"/>
    <property type="match status" value="1"/>
</dbReference>
<evidence type="ECO:0000256" key="1">
    <source>
        <dbReference type="ARBA" id="ARBA00010107"/>
    </source>
</evidence>
<dbReference type="GO" id="GO:0006281">
    <property type="term" value="P:DNA repair"/>
    <property type="evidence" value="ECO:0007669"/>
    <property type="project" value="UniProtKB-KW"/>
</dbReference>
<evidence type="ECO:0000256" key="18">
    <source>
        <dbReference type="ARBA" id="ARBA00048940"/>
    </source>
</evidence>
<feature type="region of interest" description="Disordered" evidence="24">
    <location>
        <begin position="95"/>
        <end position="120"/>
    </location>
</feature>
<dbReference type="PANTHER" id="PTHR10615:SF218">
    <property type="entry name" value="HISTONE ACETYLTRANSFERASE ESA1"/>
    <property type="match status" value="1"/>
</dbReference>
<dbReference type="FunFam" id="1.10.10.10:FF:000526">
    <property type="entry name" value="Histone acetyltransferase"/>
    <property type="match status" value="1"/>
</dbReference>
<evidence type="ECO:0000256" key="7">
    <source>
        <dbReference type="ARBA" id="ARBA00022990"/>
    </source>
</evidence>
<dbReference type="STRING" id="44941.A0A397U150"/>
<dbReference type="Gene3D" id="1.10.10.10">
    <property type="entry name" value="Winged helix-like DNA-binding domain superfamily/Winged helix DNA-binding domain"/>
    <property type="match status" value="1"/>
</dbReference>
<dbReference type="Gene3D" id="3.40.630.30">
    <property type="match status" value="1"/>
</dbReference>
<comment type="catalytic activity">
    <reaction evidence="16">
        <text>(2E)-butenoyl-CoA + L-lysyl-[protein] = N(6)-(2E)-butenoyl-L-lysyl-[protein] + CoA + H(+)</text>
        <dbReference type="Rhea" id="RHEA:53908"/>
        <dbReference type="Rhea" id="RHEA-COMP:9752"/>
        <dbReference type="Rhea" id="RHEA-COMP:13707"/>
        <dbReference type="ChEBI" id="CHEBI:15378"/>
        <dbReference type="ChEBI" id="CHEBI:29969"/>
        <dbReference type="ChEBI" id="CHEBI:57287"/>
        <dbReference type="ChEBI" id="CHEBI:57332"/>
        <dbReference type="ChEBI" id="CHEBI:137954"/>
    </reaction>
    <physiologicalReaction direction="left-to-right" evidence="16">
        <dbReference type="Rhea" id="RHEA:53909"/>
    </physiologicalReaction>
</comment>
<evidence type="ECO:0000256" key="12">
    <source>
        <dbReference type="ARBA" id="ARBA00031065"/>
    </source>
</evidence>
<evidence type="ECO:0000256" key="15">
    <source>
        <dbReference type="ARBA" id="ARBA00047557"/>
    </source>
</evidence>
<evidence type="ECO:0000256" key="22">
    <source>
        <dbReference type="ARBA" id="ARBA00077673"/>
    </source>
</evidence>
<sequence>MTNDICPDSGSSTSTPADNELQEHEIIINNKYYVKTKYHKKNESPMQIAEVLATRLNKDGNLEYYVHFKDFNKRLDEWVLEDRIDTSKEVVEMKLSQHTESSPCTTPRDLTEFDNSTSSLDESESLTQAECSSQSLGALEKKPIKSRVKNLDAIWFGEHYIQTWYFSPYPQEYTEARVIYICEFCLYHFISEKQFERHCKKCTIRHPPGNEIYRDGEISFFEIDGARQVTYCQNLSLLSKLFLDHKSLYYDLIPFMFYIMCRSDAYGFHIIGYFSKEKNSVEHNLACILTLPHFQRQGYGRLLIEMSYELAKIENKIGTPEKPFSDLGLLSYQKYWQEMIIEVLHRYHQFHGGEITIEEISEKTYIAQRDVLYTLHTLGIGSYQGQTAIRLTDAMIVMSKNKKRRVDRSKLDWTPPVFTYNQLRYTK</sequence>
<dbReference type="FunFam" id="3.30.60.60:FF:000001">
    <property type="entry name" value="Histone acetyltransferase"/>
    <property type="match status" value="1"/>
</dbReference>
<dbReference type="Gene3D" id="2.30.30.140">
    <property type="match status" value="1"/>
</dbReference>
<dbReference type="GO" id="GO:0140064">
    <property type="term" value="F:peptide crotonyltransferase activity"/>
    <property type="evidence" value="ECO:0007669"/>
    <property type="project" value="RHEA"/>
</dbReference>
<evidence type="ECO:0000256" key="13">
    <source>
        <dbReference type="ARBA" id="ARBA00031133"/>
    </source>
</evidence>
<keyword evidence="27" id="KW-1185">Reference proteome</keyword>
<feature type="domain" description="MYST-type HAT" evidence="25">
    <location>
        <begin position="146"/>
        <end position="415"/>
    </location>
</feature>
<keyword evidence="9" id="KW-0010">Activator</keyword>
<dbReference type="EMBL" id="QKWP01002671">
    <property type="protein sequence ID" value="RIB02509.1"/>
    <property type="molecule type" value="Genomic_DNA"/>
</dbReference>
<feature type="active site" description="Proton donor/acceptor" evidence="23">
    <location>
        <position position="321"/>
    </location>
</feature>
<evidence type="ECO:0000256" key="2">
    <source>
        <dbReference type="ARBA" id="ARBA00013184"/>
    </source>
</evidence>
<dbReference type="GO" id="GO:0005634">
    <property type="term" value="C:nucleus"/>
    <property type="evidence" value="ECO:0007669"/>
    <property type="project" value="TreeGrafter"/>
</dbReference>
<dbReference type="PANTHER" id="PTHR10615">
    <property type="entry name" value="HISTONE ACETYLTRANSFERASE"/>
    <property type="match status" value="1"/>
</dbReference>
<feature type="region of interest" description="Disordered" evidence="24">
    <location>
        <begin position="1"/>
        <end position="21"/>
    </location>
</feature>
<feature type="compositionally biased region" description="Polar residues" evidence="24">
    <location>
        <begin position="1"/>
        <end position="17"/>
    </location>
</feature>
<evidence type="ECO:0000256" key="5">
    <source>
        <dbReference type="ARBA" id="ARBA00022763"/>
    </source>
</evidence>
<keyword evidence="7" id="KW-0007">Acetylation</keyword>
<evidence type="ECO:0000256" key="24">
    <source>
        <dbReference type="SAM" id="MobiDB-lite"/>
    </source>
</evidence>
<dbReference type="InterPro" id="IPR040706">
    <property type="entry name" value="Zf-MYST"/>
</dbReference>
<dbReference type="Pfam" id="PF11717">
    <property type="entry name" value="Tudor-knot"/>
    <property type="match status" value="1"/>
</dbReference>
<protein>
    <recommendedName>
        <fullName evidence="3">Histone acetyltransferase ESA1</fullName>
        <ecNumber evidence="2">2.3.1.48</ecNumber>
    </recommendedName>
    <alternativeName>
        <fullName evidence="19">Histone acetyltransferase esa1</fullName>
    </alternativeName>
    <alternativeName>
        <fullName evidence="12 20">protein 2-hydroxyisobutyryltransferase ESA1</fullName>
    </alternativeName>
    <alternativeName>
        <fullName evidence="14 21">protein acetyltransferase ESA1</fullName>
    </alternativeName>
    <alternativeName>
        <fullName evidence="13 22">protein crotonyltransferase ESA1</fullName>
    </alternativeName>
</protein>
<comment type="caution">
    <text evidence="26">The sequence shown here is derived from an EMBL/GenBank/DDBJ whole genome shotgun (WGS) entry which is preliminary data.</text>
</comment>